<feature type="coiled-coil region" evidence="1">
    <location>
        <begin position="41"/>
        <end position="105"/>
    </location>
</feature>
<dbReference type="AlphaFoldDB" id="A0A3G5BIM9"/>
<feature type="signal peptide" evidence="2">
    <location>
        <begin position="1"/>
        <end position="18"/>
    </location>
</feature>
<dbReference type="Gene3D" id="1.10.287.950">
    <property type="entry name" value="Methyl-accepting chemotaxis protein"/>
    <property type="match status" value="1"/>
</dbReference>
<dbReference type="EMBL" id="MK075233">
    <property type="protein sequence ID" value="AYV99636.1"/>
    <property type="molecule type" value="mRNA"/>
</dbReference>
<organism evidence="4">
    <name type="scientific">Dolopus genitalis</name>
    <name type="common">Giant Australian assassin fly</name>
    <name type="synonym">Asilus genitalis</name>
    <dbReference type="NCBI Taxonomy" id="2488630"/>
    <lineage>
        <taxon>Eukaryota</taxon>
        <taxon>Metazoa</taxon>
        <taxon>Ecdysozoa</taxon>
        <taxon>Arthropoda</taxon>
        <taxon>Hexapoda</taxon>
        <taxon>Insecta</taxon>
        <taxon>Pterygota</taxon>
        <taxon>Neoptera</taxon>
        <taxon>Endopterygota</taxon>
        <taxon>Diptera</taxon>
        <taxon>Brachycera</taxon>
        <taxon>Muscomorpha</taxon>
        <taxon>Asiloidea</taxon>
        <taxon>Asilidae</taxon>
        <taxon>Asilinae</taxon>
        <taxon>Dolopus</taxon>
    </lineage>
</organism>
<evidence type="ECO:0000259" key="3">
    <source>
        <dbReference type="Pfam" id="PF05267"/>
    </source>
</evidence>
<feature type="domain" description="Protein TsetseEP" evidence="3">
    <location>
        <begin position="110"/>
        <end position="188"/>
    </location>
</feature>
<protein>
    <submittedName>
        <fullName evidence="4">Venom polypeptide</fullName>
    </submittedName>
</protein>
<sequence length="261" mass="29160">MRIAFFLLLALCSYSAKAQTENDLDVAYLEDIQMQVRGPILDAALDIVKKINEEVRKAIEAIIAKTEEIIKDVREKIENAAKTAMDKIRALVKKIEERLAKIAKKGDVAKSCVDKGMPKIKEAIQNAETDNKQCIWSTLEQAKNIVEEIKKHIEDIQDKCDANKDLVAECMETNGSVWGATKCITKQVWTFNKNIFGMLGDVKNLLFEAVKSSFQVVANGISCLTDVGRTAEKQIIGAVKGIEQCIASNKLEDFNNRIMSY</sequence>
<keyword evidence="2" id="KW-0732">Signal</keyword>
<feature type="chain" id="PRO_5018282836" evidence="2">
    <location>
        <begin position="19"/>
        <end position="261"/>
    </location>
</feature>
<evidence type="ECO:0000313" key="4">
    <source>
        <dbReference type="EMBL" id="AYV99636.1"/>
    </source>
</evidence>
<dbReference type="Pfam" id="PF05267">
    <property type="entry name" value="DUF725"/>
    <property type="match status" value="1"/>
</dbReference>
<accession>A0A3G5BIM9</accession>
<proteinExistence type="evidence at transcript level"/>
<name>A0A3G5BIM9_DOLGE</name>
<evidence type="ECO:0000256" key="2">
    <source>
        <dbReference type="SAM" id="SignalP"/>
    </source>
</evidence>
<keyword evidence="1" id="KW-0175">Coiled coil</keyword>
<dbReference type="InterPro" id="IPR007931">
    <property type="entry name" value="TsetseEP"/>
</dbReference>
<evidence type="ECO:0000256" key="1">
    <source>
        <dbReference type="SAM" id="Coils"/>
    </source>
</evidence>
<reference evidence="4" key="1">
    <citation type="journal article" date="2018" name="Toxins">
        <title>Buzz kill: function and proteomic composition of venom from the giant assassin fly Dolopus genitalis (Diptera: Asilidae).</title>
        <authorList>
            <person name="Walker A.A."/>
            <person name="Dobson J."/>
            <person name="Jin J."/>
            <person name="Robinson S.D."/>
            <person name="Herzig V."/>
            <person name="Vetter I."/>
            <person name="King G.F."/>
            <person name="Fry B.G."/>
        </authorList>
    </citation>
    <scope>NUCLEOTIDE SEQUENCE</scope>
    <source>
        <strain evidence="4">U-Asilidin2-Dg115</strain>
        <tissue evidence="4">Venom/thoracic glands</tissue>
    </source>
</reference>